<dbReference type="PANTHER" id="PTHR24171">
    <property type="entry name" value="ANKYRIN REPEAT DOMAIN-CONTAINING PROTEIN 39-RELATED"/>
    <property type="match status" value="1"/>
</dbReference>
<gene>
    <name evidence="4" type="ORF">H1V43_39615</name>
</gene>
<dbReference type="InterPro" id="IPR036770">
    <property type="entry name" value="Ankyrin_rpt-contain_sf"/>
</dbReference>
<evidence type="ECO:0000256" key="1">
    <source>
        <dbReference type="ARBA" id="ARBA00022737"/>
    </source>
</evidence>
<sequence length="320" mass="35502">MKATTLLRASSSGDTESVRKLLQTKPDMEVRARGTGRTPLLEAVIGGHLDTATVLLAASGNIEARDDAVGFTPLGWAVDQGSTDLVRMLLMHGANVDSTNGIFDRTPLMLAVQGGHADIVRVLLHHTARVDVMDSAGQNALSFCDEGVDEGIAQVRRLLTEAGASPAPQAPEPPALPWPSVAPGQADYDDPVAIVRGYIVQMARWEQDAVARRQRNPIDPHDLHAMFNQRDELASVYLSKRPRTYRPHSYGTPQHVDERETLHSVHYPKSNQCQLLVRDPLDHPFRSERLYTTVKKYGEWRLDTLKSRLLGTTKWRQEVL</sequence>
<keyword evidence="5" id="KW-1185">Reference proteome</keyword>
<reference evidence="4 5" key="1">
    <citation type="submission" date="2020-07" db="EMBL/GenBank/DDBJ databases">
        <title>Streptomyces isolated from Indian soil.</title>
        <authorList>
            <person name="Mandal S."/>
            <person name="Maiti P.K."/>
        </authorList>
    </citation>
    <scope>NUCLEOTIDE SEQUENCE [LARGE SCALE GENOMIC DNA]</scope>
    <source>
        <strain evidence="4 5">PSKA54</strain>
    </source>
</reference>
<dbReference type="PROSITE" id="PS50088">
    <property type="entry name" value="ANK_REPEAT"/>
    <property type="match status" value="3"/>
</dbReference>
<feature type="repeat" description="ANK" evidence="3">
    <location>
        <begin position="69"/>
        <end position="101"/>
    </location>
</feature>
<organism evidence="4 5">
    <name type="scientific">Streptomyces himalayensis subsp. aureolus</name>
    <dbReference type="NCBI Taxonomy" id="2758039"/>
    <lineage>
        <taxon>Bacteria</taxon>
        <taxon>Bacillati</taxon>
        <taxon>Actinomycetota</taxon>
        <taxon>Actinomycetes</taxon>
        <taxon>Kitasatosporales</taxon>
        <taxon>Streptomycetaceae</taxon>
        <taxon>Streptomyces</taxon>
        <taxon>Streptomyces himalayensis</taxon>
    </lineage>
</organism>
<feature type="repeat" description="ANK" evidence="3">
    <location>
        <begin position="35"/>
        <end position="67"/>
    </location>
</feature>
<keyword evidence="2 3" id="KW-0040">ANK repeat</keyword>
<dbReference type="Gene3D" id="1.25.40.20">
    <property type="entry name" value="Ankyrin repeat-containing domain"/>
    <property type="match status" value="1"/>
</dbReference>
<dbReference type="SUPFAM" id="SSF48403">
    <property type="entry name" value="Ankyrin repeat"/>
    <property type="match status" value="1"/>
</dbReference>
<dbReference type="Proteomes" id="UP000586976">
    <property type="component" value="Unassembled WGS sequence"/>
</dbReference>
<dbReference type="EMBL" id="JACEQY010000113">
    <property type="protein sequence ID" value="MBA4867278.1"/>
    <property type="molecule type" value="Genomic_DNA"/>
</dbReference>
<accession>A0A7W2D9W6</accession>
<comment type="caution">
    <text evidence="4">The sequence shown here is derived from an EMBL/GenBank/DDBJ whole genome shotgun (WGS) entry which is preliminary data.</text>
</comment>
<evidence type="ECO:0000313" key="4">
    <source>
        <dbReference type="EMBL" id="MBA4867278.1"/>
    </source>
</evidence>
<dbReference type="Pfam" id="PF00023">
    <property type="entry name" value="Ank"/>
    <property type="match status" value="1"/>
</dbReference>
<evidence type="ECO:0000256" key="2">
    <source>
        <dbReference type="ARBA" id="ARBA00023043"/>
    </source>
</evidence>
<proteinExistence type="predicted"/>
<feature type="repeat" description="ANK" evidence="3">
    <location>
        <begin position="103"/>
        <end position="135"/>
    </location>
</feature>
<keyword evidence="1" id="KW-0677">Repeat</keyword>
<evidence type="ECO:0000313" key="5">
    <source>
        <dbReference type="Proteomes" id="UP000586976"/>
    </source>
</evidence>
<dbReference type="Pfam" id="PF12796">
    <property type="entry name" value="Ank_2"/>
    <property type="match status" value="1"/>
</dbReference>
<name>A0A7W2D9W6_9ACTN</name>
<evidence type="ECO:0000256" key="3">
    <source>
        <dbReference type="PROSITE-ProRule" id="PRU00023"/>
    </source>
</evidence>
<dbReference type="PROSITE" id="PS50297">
    <property type="entry name" value="ANK_REP_REGION"/>
    <property type="match status" value="3"/>
</dbReference>
<protein>
    <submittedName>
        <fullName evidence="4">Ankyrin repeat domain-containing protein</fullName>
    </submittedName>
</protein>
<dbReference type="AlphaFoldDB" id="A0A7W2D9W6"/>
<dbReference type="RefSeq" id="WP_181868592.1">
    <property type="nucleotide sequence ID" value="NZ_JACEQY010000113.1"/>
</dbReference>
<dbReference type="InterPro" id="IPR002110">
    <property type="entry name" value="Ankyrin_rpt"/>
</dbReference>
<dbReference type="SMART" id="SM00248">
    <property type="entry name" value="ANK"/>
    <property type="match status" value="4"/>
</dbReference>